<reference evidence="2 3" key="1">
    <citation type="submission" date="2015-08" db="EMBL/GenBank/DDBJ databases">
        <title>Next Generation Sequencing and Analysis of the Genome of Puccinia sorghi L Schw, the Causal Agent of Maize Common Rust.</title>
        <authorList>
            <person name="Rochi L."/>
            <person name="Burguener G."/>
            <person name="Darino M."/>
            <person name="Turjanski A."/>
            <person name="Kreff E."/>
            <person name="Dieguez M.J."/>
            <person name="Sacco F."/>
        </authorList>
    </citation>
    <scope>NUCLEOTIDE SEQUENCE [LARGE SCALE GENOMIC DNA]</scope>
    <source>
        <strain evidence="2 3">RO10H11247</strain>
    </source>
</reference>
<dbReference type="OrthoDB" id="2505500at2759"/>
<evidence type="ECO:0000313" key="3">
    <source>
        <dbReference type="Proteomes" id="UP000037035"/>
    </source>
</evidence>
<dbReference type="EMBL" id="LAVV01000055">
    <property type="protein sequence ID" value="KNZ64674.1"/>
    <property type="molecule type" value="Genomic_DNA"/>
</dbReference>
<dbReference type="AlphaFoldDB" id="A0A0L6VVK5"/>
<gene>
    <name evidence="2" type="ORF">VP01_1004g2</name>
</gene>
<keyword evidence="1" id="KW-0812">Transmembrane</keyword>
<evidence type="ECO:0000256" key="1">
    <source>
        <dbReference type="SAM" id="Phobius"/>
    </source>
</evidence>
<keyword evidence="1" id="KW-1133">Transmembrane helix</keyword>
<comment type="caution">
    <text evidence="2">The sequence shown here is derived from an EMBL/GenBank/DDBJ whole genome shotgun (WGS) entry which is preliminary data.</text>
</comment>
<dbReference type="VEuPathDB" id="FungiDB:VP01_1004g2"/>
<protein>
    <submittedName>
        <fullName evidence="2">Uncharacterized protein</fullName>
    </submittedName>
</protein>
<organism evidence="2 3">
    <name type="scientific">Puccinia sorghi</name>
    <dbReference type="NCBI Taxonomy" id="27349"/>
    <lineage>
        <taxon>Eukaryota</taxon>
        <taxon>Fungi</taxon>
        <taxon>Dikarya</taxon>
        <taxon>Basidiomycota</taxon>
        <taxon>Pucciniomycotina</taxon>
        <taxon>Pucciniomycetes</taxon>
        <taxon>Pucciniales</taxon>
        <taxon>Pucciniaceae</taxon>
        <taxon>Puccinia</taxon>
    </lineage>
</organism>
<keyword evidence="3" id="KW-1185">Reference proteome</keyword>
<name>A0A0L6VVK5_9BASI</name>
<keyword evidence="1" id="KW-0472">Membrane</keyword>
<proteinExistence type="predicted"/>
<evidence type="ECO:0000313" key="2">
    <source>
        <dbReference type="EMBL" id="KNZ64674.1"/>
    </source>
</evidence>
<sequence>MILFYPLHLLGIALLKIMVSNHFISCSIIPKSFPRIALVLIISLWDLVKDFMKDTGQFILATAGFCSAALRFTSLLPHFECSINFIASHSRQQIYFNYHMHNAELGNHTQISSQVQNLAKLHLLFTDQIEMLDSMGVYTMMIILYKLITVPFVTVFQKRPTGQLPKDNLVNIPLESAYTFLSENDKTSMLLYKEILFLQNGSKMEDTTVINTIFDLAQEWPGQGWRERDGSVPQQEQKQSEAWLVYVRETKKASYLIQEKIKQMKVHKTCTIGNQLGVPSRADYFQ</sequence>
<accession>A0A0L6VVK5</accession>
<feature type="transmembrane region" description="Helical" evidence="1">
    <location>
        <begin position="135"/>
        <end position="156"/>
    </location>
</feature>
<dbReference type="Proteomes" id="UP000037035">
    <property type="component" value="Unassembled WGS sequence"/>
</dbReference>